<evidence type="ECO:0000313" key="1">
    <source>
        <dbReference type="EMBL" id="WOL16406.1"/>
    </source>
</evidence>
<keyword evidence="2" id="KW-1185">Reference proteome</keyword>
<dbReference type="PANTHER" id="PTHR33181">
    <property type="entry name" value="OS01G0778500 PROTEIN"/>
    <property type="match status" value="1"/>
</dbReference>
<dbReference type="EMBL" id="CP136897">
    <property type="protein sequence ID" value="WOL16406.1"/>
    <property type="molecule type" value="Genomic_DNA"/>
</dbReference>
<dbReference type="Proteomes" id="UP001327560">
    <property type="component" value="Chromosome 8"/>
</dbReference>
<sequence>MCQSHPPSSLHLLSWIDHVLLPPSIYLFLSHQLIASLHPHTDSSSLALMGSWVRTITTPFRKACTLIRPPSDHNKPQPAGHNDRHRMALHGEVMACSYHDVQVMWSILDKSSPGGGERSLRR</sequence>
<organism evidence="1 2">
    <name type="scientific">Canna indica</name>
    <name type="common">Indian-shot</name>
    <dbReference type="NCBI Taxonomy" id="4628"/>
    <lineage>
        <taxon>Eukaryota</taxon>
        <taxon>Viridiplantae</taxon>
        <taxon>Streptophyta</taxon>
        <taxon>Embryophyta</taxon>
        <taxon>Tracheophyta</taxon>
        <taxon>Spermatophyta</taxon>
        <taxon>Magnoliopsida</taxon>
        <taxon>Liliopsida</taxon>
        <taxon>Zingiberales</taxon>
        <taxon>Cannaceae</taxon>
        <taxon>Canna</taxon>
    </lineage>
</organism>
<gene>
    <name evidence="1" type="ORF">Cni_G25193</name>
</gene>
<reference evidence="1 2" key="1">
    <citation type="submission" date="2023-10" db="EMBL/GenBank/DDBJ databases">
        <title>Chromosome-scale genome assembly provides insights into flower coloration mechanisms of Canna indica.</title>
        <authorList>
            <person name="Li C."/>
        </authorList>
    </citation>
    <scope>NUCLEOTIDE SEQUENCE [LARGE SCALE GENOMIC DNA]</scope>
    <source>
        <tissue evidence="1">Flower</tissue>
    </source>
</reference>
<evidence type="ECO:0000313" key="2">
    <source>
        <dbReference type="Proteomes" id="UP001327560"/>
    </source>
</evidence>
<dbReference type="PANTHER" id="PTHR33181:SF10">
    <property type="entry name" value="SSRA-BINDING PROTEIN"/>
    <property type="match status" value="1"/>
</dbReference>
<dbReference type="AlphaFoldDB" id="A0AAQ3L1G3"/>
<accession>A0AAQ3L1G3</accession>
<name>A0AAQ3L1G3_9LILI</name>
<protein>
    <submittedName>
        <fullName evidence="1">Uncharacterized protein</fullName>
    </submittedName>
</protein>
<proteinExistence type="predicted"/>